<evidence type="ECO:0000256" key="4">
    <source>
        <dbReference type="ARBA" id="ARBA00022737"/>
    </source>
</evidence>
<dbReference type="GO" id="GO:0005524">
    <property type="term" value="F:ATP binding"/>
    <property type="evidence" value="ECO:0007669"/>
    <property type="project" value="UniProtKB-KW"/>
</dbReference>
<keyword evidence="2" id="KW-0813">Transport</keyword>
<keyword evidence="12" id="KW-1185">Reference proteome</keyword>
<comment type="subcellular location">
    <subcellularLocation>
        <location evidence="1">Endomembrane system</location>
        <topology evidence="1">Multi-pass membrane protein</topology>
    </subcellularLocation>
</comment>
<evidence type="ECO:0000313" key="11">
    <source>
        <dbReference type="EMBL" id="GFR70723.1"/>
    </source>
</evidence>
<keyword evidence="4" id="KW-0677">Repeat</keyword>
<evidence type="ECO:0000256" key="6">
    <source>
        <dbReference type="ARBA" id="ARBA00022840"/>
    </source>
</evidence>
<keyword evidence="5" id="KW-0547">Nucleotide-binding</keyword>
<reference evidence="11 12" key="1">
    <citation type="journal article" date="2021" name="Elife">
        <title>Chloroplast acquisition without the gene transfer in kleptoplastic sea slugs, Plakobranchus ocellatus.</title>
        <authorList>
            <person name="Maeda T."/>
            <person name="Takahashi S."/>
            <person name="Yoshida T."/>
            <person name="Shimamura S."/>
            <person name="Takaki Y."/>
            <person name="Nagai Y."/>
            <person name="Toyoda A."/>
            <person name="Suzuki Y."/>
            <person name="Arimoto A."/>
            <person name="Ishii H."/>
            <person name="Satoh N."/>
            <person name="Nishiyama T."/>
            <person name="Hasebe M."/>
            <person name="Maruyama T."/>
            <person name="Minagawa J."/>
            <person name="Obokata J."/>
            <person name="Shigenobu S."/>
        </authorList>
    </citation>
    <scope>NUCLEOTIDE SEQUENCE [LARGE SCALE GENOMIC DNA]</scope>
</reference>
<dbReference type="GO" id="GO:0140359">
    <property type="term" value="F:ABC-type transporter activity"/>
    <property type="evidence" value="ECO:0007669"/>
    <property type="project" value="InterPro"/>
</dbReference>
<evidence type="ECO:0000313" key="12">
    <source>
        <dbReference type="Proteomes" id="UP000762676"/>
    </source>
</evidence>
<dbReference type="GO" id="GO:0012505">
    <property type="term" value="C:endomembrane system"/>
    <property type="evidence" value="ECO:0007669"/>
    <property type="project" value="UniProtKB-SubCell"/>
</dbReference>
<sequence>MLYFSYTPQGLLVLFCLLPVNVWVANRQKVLLKKNLYLKDSRLTMMNEVLSGIKALKLYAWEKCFHDKVQETRAAEIAELLKIATLYVITGVCWTLAGFLVTLATFAAYVLSNPHNHLDPGTAFITLAIFNILKTPMDFMSSMISLGTQVNRIVLS</sequence>
<dbReference type="InterPro" id="IPR011527">
    <property type="entry name" value="ABC1_TM_dom"/>
</dbReference>
<dbReference type="GO" id="GO:0016020">
    <property type="term" value="C:membrane"/>
    <property type="evidence" value="ECO:0007669"/>
    <property type="project" value="InterPro"/>
</dbReference>
<protein>
    <submittedName>
        <fullName evidence="11">Multidrug resistance-associated protein 1</fullName>
    </submittedName>
</protein>
<comment type="caution">
    <text evidence="11">The sequence shown here is derived from an EMBL/GenBank/DDBJ whole genome shotgun (WGS) entry which is preliminary data.</text>
</comment>
<name>A0AAV4FBR1_9GAST</name>
<dbReference type="Gene3D" id="1.20.1560.10">
    <property type="entry name" value="ABC transporter type 1, transmembrane domain"/>
    <property type="match status" value="1"/>
</dbReference>
<evidence type="ECO:0000256" key="7">
    <source>
        <dbReference type="ARBA" id="ARBA00022989"/>
    </source>
</evidence>
<evidence type="ECO:0000256" key="3">
    <source>
        <dbReference type="ARBA" id="ARBA00022692"/>
    </source>
</evidence>
<organism evidence="11 12">
    <name type="scientific">Elysia marginata</name>
    <dbReference type="NCBI Taxonomy" id="1093978"/>
    <lineage>
        <taxon>Eukaryota</taxon>
        <taxon>Metazoa</taxon>
        <taxon>Spiralia</taxon>
        <taxon>Lophotrochozoa</taxon>
        <taxon>Mollusca</taxon>
        <taxon>Gastropoda</taxon>
        <taxon>Heterobranchia</taxon>
        <taxon>Euthyneura</taxon>
        <taxon>Panpulmonata</taxon>
        <taxon>Sacoglossa</taxon>
        <taxon>Placobranchoidea</taxon>
        <taxon>Plakobranchidae</taxon>
        <taxon>Elysia</taxon>
    </lineage>
</organism>
<feature type="transmembrane region" description="Helical" evidence="9">
    <location>
        <begin position="86"/>
        <end position="111"/>
    </location>
</feature>
<feature type="domain" description="ABC transmembrane type-1" evidence="10">
    <location>
        <begin position="10"/>
        <end position="149"/>
    </location>
</feature>
<dbReference type="InterPro" id="IPR036640">
    <property type="entry name" value="ABC1_TM_sf"/>
</dbReference>
<evidence type="ECO:0000256" key="2">
    <source>
        <dbReference type="ARBA" id="ARBA00022448"/>
    </source>
</evidence>
<keyword evidence="8 9" id="KW-0472">Membrane</keyword>
<dbReference type="Proteomes" id="UP000762676">
    <property type="component" value="Unassembled WGS sequence"/>
</dbReference>
<accession>A0AAV4FBR1</accession>
<evidence type="ECO:0000259" key="10">
    <source>
        <dbReference type="PROSITE" id="PS50929"/>
    </source>
</evidence>
<gene>
    <name evidence="11" type="ORF">ElyMa_003792700</name>
</gene>
<dbReference type="PROSITE" id="PS50929">
    <property type="entry name" value="ABC_TM1F"/>
    <property type="match status" value="1"/>
</dbReference>
<dbReference type="AlphaFoldDB" id="A0AAV4FBR1"/>
<evidence type="ECO:0000256" key="9">
    <source>
        <dbReference type="SAM" id="Phobius"/>
    </source>
</evidence>
<evidence type="ECO:0000256" key="1">
    <source>
        <dbReference type="ARBA" id="ARBA00004127"/>
    </source>
</evidence>
<keyword evidence="6" id="KW-0067">ATP-binding</keyword>
<evidence type="ECO:0000256" key="5">
    <source>
        <dbReference type="ARBA" id="ARBA00022741"/>
    </source>
</evidence>
<dbReference type="EMBL" id="BMAT01007760">
    <property type="protein sequence ID" value="GFR70723.1"/>
    <property type="molecule type" value="Genomic_DNA"/>
</dbReference>
<dbReference type="PANTHER" id="PTHR24223:SF443">
    <property type="entry name" value="MULTIDRUG-RESISTANCE LIKE PROTEIN 1, ISOFORM I"/>
    <property type="match status" value="1"/>
</dbReference>
<dbReference type="InterPro" id="IPR050173">
    <property type="entry name" value="ABC_transporter_C-like"/>
</dbReference>
<dbReference type="SUPFAM" id="SSF90123">
    <property type="entry name" value="ABC transporter transmembrane region"/>
    <property type="match status" value="1"/>
</dbReference>
<dbReference type="Pfam" id="PF00664">
    <property type="entry name" value="ABC_membrane"/>
    <property type="match status" value="1"/>
</dbReference>
<feature type="transmembrane region" description="Helical" evidence="9">
    <location>
        <begin position="6"/>
        <end position="24"/>
    </location>
</feature>
<evidence type="ECO:0000256" key="8">
    <source>
        <dbReference type="ARBA" id="ARBA00023136"/>
    </source>
</evidence>
<keyword evidence="7 9" id="KW-1133">Transmembrane helix</keyword>
<dbReference type="PANTHER" id="PTHR24223">
    <property type="entry name" value="ATP-BINDING CASSETTE SUB-FAMILY C"/>
    <property type="match status" value="1"/>
</dbReference>
<proteinExistence type="predicted"/>
<keyword evidence="3 9" id="KW-0812">Transmembrane</keyword>